<feature type="signal peptide" evidence="1">
    <location>
        <begin position="1"/>
        <end position="22"/>
    </location>
</feature>
<dbReference type="Gene3D" id="2.60.40.10">
    <property type="entry name" value="Immunoglobulins"/>
    <property type="match status" value="1"/>
</dbReference>
<sequence length="446" mass="48119">MIFFNKKRLVLFLFTLSTVLAAATATAKDWVYTVKPGDTLWDLCLTYTTHKACWMEVGEYNGVGYPPSLAPGTRIRFPVAWLKAQPVPANVIYVAGNVQLALANQQARPAVVGDALPMGAQVQTGEGSSATLQFADGATLVLEPQSQVVMDLLTRHQQTGMVNTRLNLLSGAAKSRVPKREPRSNFSVSTPSAIAAVRGTDFRVSADASQMRSEVFEGNIEVANPPQANKRQRVVLPQSFGLRVEQGKPLGKPVALLAPVAWFDDAENVVLPYTLTWHPAAEASRYKIELLAPSAAEEIIASGYSTEGAWLLPLAQGQCFSARVSAIDSSGLQGMPAVRELCAAEALRPAQALSIQSKQLIWQAVPNAVAYRVEVSEDAAFTAPVILADTNVTELPLTADNKGQYIRVIPLDAQERLGNPSEAIQVKWQNTEGIIATVLFFVLLAL</sequence>
<dbReference type="InterPro" id="IPR006860">
    <property type="entry name" value="FecR"/>
</dbReference>
<dbReference type="InterPro" id="IPR013783">
    <property type="entry name" value="Ig-like_fold"/>
</dbReference>
<dbReference type="AlphaFoldDB" id="A0AAN1WE81"/>
<dbReference type="Gene3D" id="3.10.350.10">
    <property type="entry name" value="LysM domain"/>
    <property type="match status" value="1"/>
</dbReference>
<name>A0AAN1WE81_9GAMM</name>
<proteinExistence type="predicted"/>
<reference evidence="3 4" key="1">
    <citation type="journal article" date="2022" name="IScience">
        <title>An ultrasensitive nanofiber-based assay for enzymatic hydrolysis and deep-sea microbial degradation of cellulose.</title>
        <authorList>
            <person name="Tsudome M."/>
            <person name="Tachioka M."/>
            <person name="Miyazaki M."/>
            <person name="Uchimura K."/>
            <person name="Tsuda M."/>
            <person name="Takaki Y."/>
            <person name="Deguchi S."/>
        </authorList>
    </citation>
    <scope>NUCLEOTIDE SEQUENCE [LARGE SCALE GENOMIC DNA]</scope>
    <source>
        <strain evidence="3 4">GE09</strain>
    </source>
</reference>
<evidence type="ECO:0000256" key="1">
    <source>
        <dbReference type="SAM" id="SignalP"/>
    </source>
</evidence>
<dbReference type="EMBL" id="AP023086">
    <property type="protein sequence ID" value="BCD95979.1"/>
    <property type="molecule type" value="Genomic_DNA"/>
</dbReference>
<dbReference type="Proteomes" id="UP001320119">
    <property type="component" value="Chromosome"/>
</dbReference>
<dbReference type="KEGG" id="marq:MARGE09_P0178"/>
<dbReference type="Gene3D" id="2.60.120.1440">
    <property type="match status" value="1"/>
</dbReference>
<feature type="domain" description="FecR protein" evidence="2">
    <location>
        <begin position="121"/>
        <end position="221"/>
    </location>
</feature>
<keyword evidence="1" id="KW-0732">Signal</keyword>
<dbReference type="InterPro" id="IPR036779">
    <property type="entry name" value="LysM_dom_sf"/>
</dbReference>
<protein>
    <recommendedName>
        <fullName evidence="2">FecR protein domain-containing protein</fullName>
    </recommendedName>
</protein>
<organism evidence="3 4">
    <name type="scientific">Marinagarivorans cellulosilyticus</name>
    <dbReference type="NCBI Taxonomy" id="2721545"/>
    <lineage>
        <taxon>Bacteria</taxon>
        <taxon>Pseudomonadati</taxon>
        <taxon>Pseudomonadota</taxon>
        <taxon>Gammaproteobacteria</taxon>
        <taxon>Cellvibrionales</taxon>
        <taxon>Cellvibrionaceae</taxon>
        <taxon>Marinagarivorans</taxon>
    </lineage>
</organism>
<accession>A0AAN1WE81</accession>
<dbReference type="RefSeq" id="WP_236985492.1">
    <property type="nucleotide sequence ID" value="NZ_AP023086.1"/>
</dbReference>
<evidence type="ECO:0000313" key="4">
    <source>
        <dbReference type="Proteomes" id="UP001320119"/>
    </source>
</evidence>
<dbReference type="Pfam" id="PF04773">
    <property type="entry name" value="FecR"/>
    <property type="match status" value="1"/>
</dbReference>
<evidence type="ECO:0000313" key="3">
    <source>
        <dbReference type="EMBL" id="BCD95979.1"/>
    </source>
</evidence>
<gene>
    <name evidence="3" type="ORF">MARGE09_P0178</name>
</gene>
<dbReference type="InterPro" id="IPR018392">
    <property type="entry name" value="LysM"/>
</dbReference>
<keyword evidence="4" id="KW-1185">Reference proteome</keyword>
<dbReference type="CDD" id="cd00118">
    <property type="entry name" value="LysM"/>
    <property type="match status" value="1"/>
</dbReference>
<dbReference type="PANTHER" id="PTHR38731">
    <property type="entry name" value="LIPL45-RELATED LIPOPROTEIN-RELATED"/>
    <property type="match status" value="1"/>
</dbReference>
<evidence type="ECO:0000259" key="2">
    <source>
        <dbReference type="Pfam" id="PF04773"/>
    </source>
</evidence>
<feature type="chain" id="PRO_5042968804" description="FecR protein domain-containing protein" evidence="1">
    <location>
        <begin position="23"/>
        <end position="446"/>
    </location>
</feature>